<reference evidence="3" key="1">
    <citation type="journal article" date="2019" name="Int. J. Syst. Evol. Microbiol.">
        <title>The Global Catalogue of Microorganisms (GCM) 10K type strain sequencing project: providing services to taxonomists for standard genome sequencing and annotation.</title>
        <authorList>
            <consortium name="The Broad Institute Genomics Platform"/>
            <consortium name="The Broad Institute Genome Sequencing Center for Infectious Disease"/>
            <person name="Wu L."/>
            <person name="Ma J."/>
        </authorList>
    </citation>
    <scope>NUCLEOTIDE SEQUENCE [LARGE SCALE GENOMIC DNA]</scope>
    <source>
        <strain evidence="3">CGMCC 1.12922</strain>
    </source>
</reference>
<name>A0ABQ1QS73_9RHOB</name>
<organism evidence="2 3">
    <name type="scientific">Sinisalibacter lacisalsi</name>
    <dbReference type="NCBI Taxonomy" id="1526570"/>
    <lineage>
        <taxon>Bacteria</taxon>
        <taxon>Pseudomonadati</taxon>
        <taxon>Pseudomonadota</taxon>
        <taxon>Alphaproteobacteria</taxon>
        <taxon>Rhodobacterales</taxon>
        <taxon>Roseobacteraceae</taxon>
        <taxon>Sinisalibacter</taxon>
    </lineage>
</organism>
<protein>
    <recommendedName>
        <fullName evidence="4">DUF4412 domain-containing protein</fullName>
    </recommendedName>
</protein>
<dbReference type="Proteomes" id="UP000617355">
    <property type="component" value="Unassembled WGS sequence"/>
</dbReference>
<comment type="caution">
    <text evidence="2">The sequence shown here is derived from an EMBL/GenBank/DDBJ whole genome shotgun (WGS) entry which is preliminary data.</text>
</comment>
<evidence type="ECO:0000313" key="3">
    <source>
        <dbReference type="Proteomes" id="UP000617355"/>
    </source>
</evidence>
<dbReference type="EMBL" id="BMGI01000005">
    <property type="protein sequence ID" value="GGD43504.1"/>
    <property type="molecule type" value="Genomic_DNA"/>
</dbReference>
<proteinExistence type="predicted"/>
<sequence>MSIFPLRALGALVLSLGLTGAALAQASEPPAYTARAVHRLPDGSVDTGAVVKSGPDMRLEYTENGRDVVQIIRRAEGVMYLLDPAKQTYFEMRGAPAPDPTGAGYMPPCQEGDPGLSCTFKGTEVISGITAEIWEIGMPGQPGVSTVLWDGARHRALRQTGPDGSVMRMAFLSMVEVAGRRVEHWSMSFEAPGQPAQSGAWFYDPELRVEIREEMITGAVRELEDIRVGPVDPALFEVPAGWTKLDGPAGPVPGQGN</sequence>
<evidence type="ECO:0008006" key="4">
    <source>
        <dbReference type="Google" id="ProtNLM"/>
    </source>
</evidence>
<gene>
    <name evidence="2" type="ORF">GCM10011358_29160</name>
</gene>
<keyword evidence="1" id="KW-0732">Signal</keyword>
<dbReference type="RefSeq" id="WP_188529094.1">
    <property type="nucleotide sequence ID" value="NZ_BMGI01000005.1"/>
</dbReference>
<feature type="chain" id="PRO_5045826259" description="DUF4412 domain-containing protein" evidence="1">
    <location>
        <begin position="27"/>
        <end position="257"/>
    </location>
</feature>
<accession>A0ABQ1QS73</accession>
<feature type="signal peptide" evidence="1">
    <location>
        <begin position="1"/>
        <end position="26"/>
    </location>
</feature>
<evidence type="ECO:0000256" key="1">
    <source>
        <dbReference type="SAM" id="SignalP"/>
    </source>
</evidence>
<evidence type="ECO:0000313" key="2">
    <source>
        <dbReference type="EMBL" id="GGD43504.1"/>
    </source>
</evidence>
<keyword evidence="3" id="KW-1185">Reference proteome</keyword>